<dbReference type="Pfam" id="PF03920">
    <property type="entry name" value="TLE_N"/>
    <property type="match status" value="1"/>
</dbReference>
<comment type="similarity">
    <text evidence="2">Belongs to the WD repeat Groucho/TLE family.</text>
</comment>
<evidence type="ECO:0000256" key="4">
    <source>
        <dbReference type="SAM" id="MobiDB-lite"/>
    </source>
</evidence>
<organism evidence="6 7">
    <name type="scientific">Fasciola gigantica</name>
    <name type="common">Giant liver fluke</name>
    <dbReference type="NCBI Taxonomy" id="46835"/>
    <lineage>
        <taxon>Eukaryota</taxon>
        <taxon>Metazoa</taxon>
        <taxon>Spiralia</taxon>
        <taxon>Lophotrochozoa</taxon>
        <taxon>Platyhelminthes</taxon>
        <taxon>Trematoda</taxon>
        <taxon>Digenea</taxon>
        <taxon>Plagiorchiida</taxon>
        <taxon>Echinostomata</taxon>
        <taxon>Echinostomatoidea</taxon>
        <taxon>Fasciolidae</taxon>
        <taxon>Fasciola</taxon>
    </lineage>
</organism>
<dbReference type="PANTHER" id="PTHR10814">
    <property type="entry name" value="TRANSDUCIN-LIKE ENHANCER PROTEIN"/>
    <property type="match status" value="1"/>
</dbReference>
<sequence length="285" mass="31205">MFTNRPPAPPGPGPSYKFTVVETCDRIKEEFNYIQQQNHSLHLEREKLISERTDMQRICVMYYEMANGLNLEMHRQMEIAKRLSAILTQVMPFLSQEHQSQVLSAIERAKQVTMQELNSVLAAQIEDAKASKFFNGSNASLVAEQLEAYKMSALSGTPPTSLPNALHGVNMSHSGTGSNFNSPSNNPGAPGVLPSLSPPNNPAALLNGLISAAGAAPMGQGGFMAPAAGSNMGVNRDSDKFSATDEKQVIFCATVVFYASYVCFRVTCWLVLRFCPPPSDWYFMK</sequence>
<dbReference type="InterPro" id="IPR005617">
    <property type="entry name" value="Groucho/TLE_N"/>
</dbReference>
<dbReference type="EMBL" id="SUNJ01005578">
    <property type="protein sequence ID" value="TPP63503.1"/>
    <property type="molecule type" value="Genomic_DNA"/>
</dbReference>
<dbReference type="PANTHER" id="PTHR10814:SF21">
    <property type="entry name" value="PROTEIN GROUCHO"/>
    <property type="match status" value="1"/>
</dbReference>
<evidence type="ECO:0000256" key="2">
    <source>
        <dbReference type="ARBA" id="ARBA00005969"/>
    </source>
</evidence>
<comment type="caution">
    <text evidence="6">The sequence shown here is derived from an EMBL/GenBank/DDBJ whole genome shotgun (WGS) entry which is preliminary data.</text>
</comment>
<evidence type="ECO:0000259" key="5">
    <source>
        <dbReference type="Pfam" id="PF03920"/>
    </source>
</evidence>
<dbReference type="Proteomes" id="UP000316759">
    <property type="component" value="Unassembled WGS sequence"/>
</dbReference>
<feature type="region of interest" description="Disordered" evidence="4">
    <location>
        <begin position="172"/>
        <end position="196"/>
    </location>
</feature>
<dbReference type="AlphaFoldDB" id="A0A504YQP4"/>
<protein>
    <submittedName>
        <fullName evidence="6">Tle2 protein</fullName>
    </submittedName>
</protein>
<dbReference type="GO" id="GO:0005667">
    <property type="term" value="C:transcription regulator complex"/>
    <property type="evidence" value="ECO:0007669"/>
    <property type="project" value="TreeGrafter"/>
</dbReference>
<keyword evidence="7" id="KW-1185">Reference proteome</keyword>
<dbReference type="InterPro" id="IPR009146">
    <property type="entry name" value="Groucho_enhance"/>
</dbReference>
<evidence type="ECO:0000256" key="1">
    <source>
        <dbReference type="ARBA" id="ARBA00004123"/>
    </source>
</evidence>
<dbReference type="OrthoDB" id="2624652at2759"/>
<gene>
    <name evidence="6" type="ORF">FGIG_03569</name>
</gene>
<feature type="compositionally biased region" description="Low complexity" evidence="4">
    <location>
        <begin position="174"/>
        <end position="191"/>
    </location>
</feature>
<proteinExistence type="inferred from homology"/>
<dbReference type="GO" id="GO:0003714">
    <property type="term" value="F:transcription corepressor activity"/>
    <property type="evidence" value="ECO:0007669"/>
    <property type="project" value="TreeGrafter"/>
</dbReference>
<dbReference type="STRING" id="46835.A0A504YQP4"/>
<accession>A0A504YQP4</accession>
<comment type="subcellular location">
    <subcellularLocation>
        <location evidence="1">Nucleus</location>
    </subcellularLocation>
</comment>
<keyword evidence="3" id="KW-0539">Nucleus</keyword>
<dbReference type="GO" id="GO:0005634">
    <property type="term" value="C:nucleus"/>
    <property type="evidence" value="ECO:0007669"/>
    <property type="project" value="UniProtKB-SubCell"/>
</dbReference>
<name>A0A504YQP4_FASGI</name>
<feature type="domain" description="Groucho/TLE N-terminal Q-rich" evidence="5">
    <location>
        <begin position="17"/>
        <end position="127"/>
    </location>
</feature>
<reference evidence="6 7" key="1">
    <citation type="submission" date="2019-04" db="EMBL/GenBank/DDBJ databases">
        <title>Annotation for the trematode Fasciola gigantica.</title>
        <authorList>
            <person name="Choi Y.-J."/>
        </authorList>
    </citation>
    <scope>NUCLEOTIDE SEQUENCE [LARGE SCALE GENOMIC DNA]</scope>
    <source>
        <strain evidence="6">Uganda_cow_1</strain>
    </source>
</reference>
<dbReference type="GO" id="GO:0090090">
    <property type="term" value="P:negative regulation of canonical Wnt signaling pathway"/>
    <property type="evidence" value="ECO:0007669"/>
    <property type="project" value="TreeGrafter"/>
</dbReference>
<evidence type="ECO:0000256" key="3">
    <source>
        <dbReference type="ARBA" id="ARBA00023242"/>
    </source>
</evidence>
<evidence type="ECO:0000313" key="7">
    <source>
        <dbReference type="Proteomes" id="UP000316759"/>
    </source>
</evidence>
<evidence type="ECO:0000313" key="6">
    <source>
        <dbReference type="EMBL" id="TPP63503.1"/>
    </source>
</evidence>